<organism evidence="4 5">
    <name type="scientific">Tetrapyrgos nigripes</name>
    <dbReference type="NCBI Taxonomy" id="182062"/>
    <lineage>
        <taxon>Eukaryota</taxon>
        <taxon>Fungi</taxon>
        <taxon>Dikarya</taxon>
        <taxon>Basidiomycota</taxon>
        <taxon>Agaricomycotina</taxon>
        <taxon>Agaricomycetes</taxon>
        <taxon>Agaricomycetidae</taxon>
        <taxon>Agaricales</taxon>
        <taxon>Marasmiineae</taxon>
        <taxon>Marasmiaceae</taxon>
        <taxon>Tetrapyrgos</taxon>
    </lineage>
</organism>
<dbReference type="Proteomes" id="UP000559256">
    <property type="component" value="Unassembled WGS sequence"/>
</dbReference>
<dbReference type="OrthoDB" id="2993597at2759"/>
<gene>
    <name evidence="4" type="ORF">D9758_001292</name>
</gene>
<sequence>MSHLRSWIFALSVSIVYHRVVALEPDYHPPLRREDKMSSVLRLFSRTLNARTSTDHSVNVGAIVGGVIGGLALVALLGIGYFFYRRRKLKHIEEGKVEALNFRPSWMVRVKSFRKSTAPTSFDQRTLHEQKPTMPWFARLSSFWSARPGSPTEDSLIIDKKSASSAGSDDELFVNEKAPALPHKRVVELQRQNPPPINPIIIIGNRPVPPVPLQSADITDRNFVLAFPESKGQFPRDSLVSYDTSNRHNRRRVQIPPQAVLIGAPQTLTSKRRSRSLMGPRTISGGVGRARRSLLSTMPRPKPQQQIPSSVQTPTETEFQHGRQAIRVDALNRLLGRE</sequence>
<dbReference type="AlphaFoldDB" id="A0A8H5LUG3"/>
<proteinExistence type="predicted"/>
<evidence type="ECO:0000313" key="5">
    <source>
        <dbReference type="Proteomes" id="UP000559256"/>
    </source>
</evidence>
<feature type="signal peptide" evidence="3">
    <location>
        <begin position="1"/>
        <end position="22"/>
    </location>
</feature>
<keyword evidence="2" id="KW-1133">Transmembrane helix</keyword>
<dbReference type="Gene3D" id="1.20.5.510">
    <property type="entry name" value="Single helix bin"/>
    <property type="match status" value="1"/>
</dbReference>
<name>A0A8H5LUG3_9AGAR</name>
<keyword evidence="2" id="KW-0472">Membrane</keyword>
<keyword evidence="2" id="KW-0812">Transmembrane</keyword>
<evidence type="ECO:0000313" key="4">
    <source>
        <dbReference type="EMBL" id="KAF5369938.1"/>
    </source>
</evidence>
<keyword evidence="5" id="KW-1185">Reference proteome</keyword>
<protein>
    <submittedName>
        <fullName evidence="4">Uncharacterized protein</fullName>
    </submittedName>
</protein>
<comment type="caution">
    <text evidence="4">The sequence shown here is derived from an EMBL/GenBank/DDBJ whole genome shotgun (WGS) entry which is preliminary data.</text>
</comment>
<accession>A0A8H5LUG3</accession>
<evidence type="ECO:0000256" key="2">
    <source>
        <dbReference type="SAM" id="Phobius"/>
    </source>
</evidence>
<feature type="region of interest" description="Disordered" evidence="1">
    <location>
        <begin position="296"/>
        <end position="320"/>
    </location>
</feature>
<dbReference type="EMBL" id="JAACJM010000012">
    <property type="protein sequence ID" value="KAF5369938.1"/>
    <property type="molecule type" value="Genomic_DNA"/>
</dbReference>
<feature type="chain" id="PRO_5034334316" evidence="3">
    <location>
        <begin position="23"/>
        <end position="338"/>
    </location>
</feature>
<evidence type="ECO:0000256" key="1">
    <source>
        <dbReference type="SAM" id="MobiDB-lite"/>
    </source>
</evidence>
<keyword evidence="3" id="KW-0732">Signal</keyword>
<feature type="compositionally biased region" description="Polar residues" evidence="1">
    <location>
        <begin position="303"/>
        <end position="317"/>
    </location>
</feature>
<evidence type="ECO:0000256" key="3">
    <source>
        <dbReference type="SAM" id="SignalP"/>
    </source>
</evidence>
<reference evidence="4 5" key="1">
    <citation type="journal article" date="2020" name="ISME J.">
        <title>Uncovering the hidden diversity of litter-decomposition mechanisms in mushroom-forming fungi.</title>
        <authorList>
            <person name="Floudas D."/>
            <person name="Bentzer J."/>
            <person name="Ahren D."/>
            <person name="Johansson T."/>
            <person name="Persson P."/>
            <person name="Tunlid A."/>
        </authorList>
    </citation>
    <scope>NUCLEOTIDE SEQUENCE [LARGE SCALE GENOMIC DNA]</scope>
    <source>
        <strain evidence="4 5">CBS 291.85</strain>
    </source>
</reference>
<feature type="transmembrane region" description="Helical" evidence="2">
    <location>
        <begin position="60"/>
        <end position="84"/>
    </location>
</feature>